<evidence type="ECO:0000256" key="1">
    <source>
        <dbReference type="PROSITE-ProRule" id="PRU00339"/>
    </source>
</evidence>
<dbReference type="InterPro" id="IPR019734">
    <property type="entry name" value="TPR_rpt"/>
</dbReference>
<sequence>MSLPLRSLATALVAGLALAVHATEPKGAADQAAETSSLTPQILYQFLLAEIAGGRGQLGFAAGAYVDLARSTRDFRIARRATEIAFHARQLEPALEAARIWNEGEPESEAARQALWTLLAATNHTDELAGLLIQNLARAGSNIGPQLLQLHRILANQQDRQAVLRVVDHVTLPYLTLPEAHFARAQAAQRAKESLRALAEIDQALQLKSDWEPAILFKVQLLLETPDRAVEALQGFISRNPQSGEAKLALARVLVDAKRYDESRQAFTALLEGQKDNPELIYAVGLLSMQLGDITLAESQLRRLLELGQGDQDGAHFYLGQIAEEGRRWSEAVDLYDQVTPISSRFAQARGRAAGLLARQGRIEEARAQLRQGAENSPKDRIVLVVAESKLLAEAQRFQDAINVLDVALAASPEDPTLLYESAMMSDRLSQYAVLEARLRKLIKLQPEHAHAHNALGYSLADRNLRLDEAQKLIEKALSLAPEDPFILDSMGWLMFRRGKAAQAEEYLRRAMTLSPDPEIAAHLGEVLWVLNRREEARKTWDEAIHAHPDNKALAATLKRFSR</sequence>
<dbReference type="RefSeq" id="WP_145769515.1">
    <property type="nucleotide sequence ID" value="NZ_LR778301.1"/>
</dbReference>
<feature type="signal peptide" evidence="2">
    <location>
        <begin position="1"/>
        <end position="22"/>
    </location>
</feature>
<feature type="chain" id="PRO_5028445613" description="Tetratricopeptide repeat protein" evidence="2">
    <location>
        <begin position="23"/>
        <end position="563"/>
    </location>
</feature>
<dbReference type="Pfam" id="PF14559">
    <property type="entry name" value="TPR_19"/>
    <property type="match status" value="2"/>
</dbReference>
<accession>A0A6S6Y1P8</accession>
<gene>
    <name evidence="3" type="ORF">DENOEST_3637</name>
</gene>
<dbReference type="SMART" id="SM00028">
    <property type="entry name" value="TPR"/>
    <property type="match status" value="8"/>
</dbReference>
<dbReference type="Gene3D" id="1.25.40.10">
    <property type="entry name" value="Tetratricopeptide repeat domain"/>
    <property type="match status" value="2"/>
</dbReference>
<keyword evidence="2" id="KW-0732">Signal</keyword>
<dbReference type="PANTHER" id="PTHR12558:SF13">
    <property type="entry name" value="CELL DIVISION CYCLE PROTEIN 27 HOMOLOG"/>
    <property type="match status" value="1"/>
</dbReference>
<dbReference type="KEGG" id="doe:DENOEST_3637"/>
<dbReference type="InterPro" id="IPR011990">
    <property type="entry name" value="TPR-like_helical_dom_sf"/>
</dbReference>
<dbReference type="EMBL" id="LR778301">
    <property type="protein sequence ID" value="CAB1370791.1"/>
    <property type="molecule type" value="Genomic_DNA"/>
</dbReference>
<dbReference type="OrthoDB" id="9766710at2"/>
<protein>
    <recommendedName>
        <fullName evidence="5">Tetratricopeptide repeat protein</fullName>
    </recommendedName>
</protein>
<feature type="repeat" description="TPR" evidence="1">
    <location>
        <begin position="485"/>
        <end position="518"/>
    </location>
</feature>
<dbReference type="PANTHER" id="PTHR12558">
    <property type="entry name" value="CELL DIVISION CYCLE 16,23,27"/>
    <property type="match status" value="1"/>
</dbReference>
<keyword evidence="1" id="KW-0802">TPR repeat</keyword>
<proteinExistence type="predicted"/>
<evidence type="ECO:0000256" key="2">
    <source>
        <dbReference type="SAM" id="SignalP"/>
    </source>
</evidence>
<dbReference type="Proteomes" id="UP000515733">
    <property type="component" value="Chromosome"/>
</dbReference>
<name>A0A6S6Y1P8_9PROT</name>
<evidence type="ECO:0000313" key="3">
    <source>
        <dbReference type="EMBL" id="CAB1370791.1"/>
    </source>
</evidence>
<reference evidence="3 4" key="1">
    <citation type="submission" date="2020-03" db="EMBL/GenBank/DDBJ databases">
        <authorList>
            <consortium name="Genoscope - CEA"/>
            <person name="William W."/>
        </authorList>
    </citation>
    <scope>NUCLEOTIDE SEQUENCE [LARGE SCALE GENOMIC DNA]</scope>
    <source>
        <strain evidence="4">DSM 16959</strain>
    </source>
</reference>
<organism evidence="3 4">
    <name type="scientific">Denitratisoma oestradiolicum</name>
    <dbReference type="NCBI Taxonomy" id="311182"/>
    <lineage>
        <taxon>Bacteria</taxon>
        <taxon>Pseudomonadati</taxon>
        <taxon>Pseudomonadota</taxon>
        <taxon>Betaproteobacteria</taxon>
        <taxon>Nitrosomonadales</taxon>
        <taxon>Sterolibacteriaceae</taxon>
        <taxon>Denitratisoma</taxon>
    </lineage>
</organism>
<evidence type="ECO:0000313" key="4">
    <source>
        <dbReference type="Proteomes" id="UP000515733"/>
    </source>
</evidence>
<dbReference type="PROSITE" id="PS50005">
    <property type="entry name" value="TPR"/>
    <property type="match status" value="1"/>
</dbReference>
<dbReference type="AlphaFoldDB" id="A0A6S6Y1P8"/>
<dbReference type="Pfam" id="PF13432">
    <property type="entry name" value="TPR_16"/>
    <property type="match status" value="2"/>
</dbReference>
<dbReference type="SUPFAM" id="SSF48452">
    <property type="entry name" value="TPR-like"/>
    <property type="match status" value="2"/>
</dbReference>
<keyword evidence="4" id="KW-1185">Reference proteome</keyword>
<evidence type="ECO:0008006" key="5">
    <source>
        <dbReference type="Google" id="ProtNLM"/>
    </source>
</evidence>